<feature type="domain" description="Mechanosensitive ion channel MscS" evidence="8">
    <location>
        <begin position="106"/>
        <end position="171"/>
    </location>
</feature>
<dbReference type="InterPro" id="IPR010920">
    <property type="entry name" value="LSM_dom_sf"/>
</dbReference>
<dbReference type="SUPFAM" id="SSF50182">
    <property type="entry name" value="Sm-like ribonucleoproteins"/>
    <property type="match status" value="1"/>
</dbReference>
<dbReference type="GO" id="GO:0005886">
    <property type="term" value="C:plasma membrane"/>
    <property type="evidence" value="ECO:0007669"/>
    <property type="project" value="UniProtKB-SubCell"/>
</dbReference>
<feature type="domain" description="Mechanosensitive ion channel MscS C-terminal" evidence="9">
    <location>
        <begin position="181"/>
        <end position="272"/>
    </location>
</feature>
<dbReference type="InterPro" id="IPR049278">
    <property type="entry name" value="MS_channel_C"/>
</dbReference>
<evidence type="ECO:0000259" key="8">
    <source>
        <dbReference type="Pfam" id="PF00924"/>
    </source>
</evidence>
<accession>A0A936ZWJ8</accession>
<keyword evidence="11" id="KW-1185">Reference proteome</keyword>
<dbReference type="Proteomes" id="UP000651057">
    <property type="component" value="Unassembled WGS sequence"/>
</dbReference>
<keyword evidence="5 7" id="KW-1133">Transmembrane helix</keyword>
<dbReference type="InterPro" id="IPR006685">
    <property type="entry name" value="MscS_channel_2nd"/>
</dbReference>
<comment type="similarity">
    <text evidence="2">Belongs to the MscS (TC 1.A.23) family.</text>
</comment>
<dbReference type="PANTHER" id="PTHR30221:SF1">
    <property type="entry name" value="SMALL-CONDUCTANCE MECHANOSENSITIVE CHANNEL"/>
    <property type="match status" value="1"/>
</dbReference>
<dbReference type="InterPro" id="IPR045275">
    <property type="entry name" value="MscS_archaea/bacteria_type"/>
</dbReference>
<evidence type="ECO:0000256" key="3">
    <source>
        <dbReference type="ARBA" id="ARBA00022475"/>
    </source>
</evidence>
<dbReference type="PANTHER" id="PTHR30221">
    <property type="entry name" value="SMALL-CONDUCTANCE MECHANOSENSITIVE CHANNEL"/>
    <property type="match status" value="1"/>
</dbReference>
<reference evidence="10" key="1">
    <citation type="submission" date="2021-01" db="EMBL/GenBank/DDBJ databases">
        <authorList>
            <person name="Zhong Y.L."/>
        </authorList>
    </citation>
    <scope>NUCLEOTIDE SEQUENCE</scope>
    <source>
        <strain evidence="10">KCTC 23302</strain>
    </source>
</reference>
<dbReference type="InterPro" id="IPR011066">
    <property type="entry name" value="MscS_channel_C_sf"/>
</dbReference>
<evidence type="ECO:0000313" key="10">
    <source>
        <dbReference type="EMBL" id="MBL0682351.1"/>
    </source>
</evidence>
<comment type="caution">
    <text evidence="10">The sequence shown here is derived from an EMBL/GenBank/DDBJ whole genome shotgun (WGS) entry which is preliminary data.</text>
</comment>
<comment type="subcellular location">
    <subcellularLocation>
        <location evidence="1">Cell membrane</location>
        <topology evidence="1">Multi-pass membrane protein</topology>
    </subcellularLocation>
</comment>
<name>A0A936ZWJ8_9FLAO</name>
<dbReference type="GO" id="GO:0008381">
    <property type="term" value="F:mechanosensitive monoatomic ion channel activity"/>
    <property type="evidence" value="ECO:0007669"/>
    <property type="project" value="InterPro"/>
</dbReference>
<dbReference type="Gene3D" id="3.30.70.100">
    <property type="match status" value="1"/>
</dbReference>
<dbReference type="Gene3D" id="1.10.287.1260">
    <property type="match status" value="1"/>
</dbReference>
<evidence type="ECO:0000256" key="7">
    <source>
        <dbReference type="SAM" id="Phobius"/>
    </source>
</evidence>
<gene>
    <name evidence="10" type="ORF">JJQ60_02370</name>
</gene>
<dbReference type="Gene3D" id="2.30.30.60">
    <property type="match status" value="1"/>
</dbReference>
<dbReference type="RefSeq" id="WP_201916332.1">
    <property type="nucleotide sequence ID" value="NZ_BAABAX010000001.1"/>
</dbReference>
<dbReference type="InterPro" id="IPR023408">
    <property type="entry name" value="MscS_beta-dom_sf"/>
</dbReference>
<evidence type="ECO:0000256" key="6">
    <source>
        <dbReference type="ARBA" id="ARBA00023136"/>
    </source>
</evidence>
<dbReference type="SUPFAM" id="SSF82689">
    <property type="entry name" value="Mechanosensitive channel protein MscS (YggB), C-terminal domain"/>
    <property type="match status" value="1"/>
</dbReference>
<evidence type="ECO:0000256" key="5">
    <source>
        <dbReference type="ARBA" id="ARBA00022989"/>
    </source>
</evidence>
<feature type="transmembrane region" description="Helical" evidence="7">
    <location>
        <begin position="56"/>
        <end position="77"/>
    </location>
</feature>
<protein>
    <submittedName>
        <fullName evidence="10">Mechanosensitive ion channel family protein</fullName>
    </submittedName>
</protein>
<evidence type="ECO:0000259" key="9">
    <source>
        <dbReference type="Pfam" id="PF21082"/>
    </source>
</evidence>
<sequence>MKIIDFITKWSNNYIIIVVLAILVTMALIKVSIWVLNKYILHTSKKSQIAPTHYHFFKNAVAFLFWLIALATITFLIPPLKAYALTVFASAGIFLAILGLAAQQALSNIVSGTFIVIFKPFRVGDFITIANQYTGTVEDITLRHTVIVNFENRRIIIPNSIISGETVINSSIANEKICQSIEIGISYESNIDIAKTIMREEAEKHPFCIDNRSKKEKNRNIEIVQVFLIGFGESSVNLKARVWCDNPYKAFDMHYDINQSIKKRFDKESIEIPYPHRTIVYKKPFKKKSDIMPSSL</sequence>
<evidence type="ECO:0000256" key="1">
    <source>
        <dbReference type="ARBA" id="ARBA00004651"/>
    </source>
</evidence>
<dbReference type="Pfam" id="PF21082">
    <property type="entry name" value="MS_channel_3rd"/>
    <property type="match status" value="1"/>
</dbReference>
<keyword evidence="4 7" id="KW-0812">Transmembrane</keyword>
<feature type="transmembrane region" description="Helical" evidence="7">
    <location>
        <begin position="14"/>
        <end position="36"/>
    </location>
</feature>
<feature type="transmembrane region" description="Helical" evidence="7">
    <location>
        <begin position="83"/>
        <end position="102"/>
    </location>
</feature>
<evidence type="ECO:0000313" key="11">
    <source>
        <dbReference type="Proteomes" id="UP000651057"/>
    </source>
</evidence>
<organism evidence="10 11">
    <name type="scientific">Aquimarina mytili</name>
    <dbReference type="NCBI Taxonomy" id="874423"/>
    <lineage>
        <taxon>Bacteria</taxon>
        <taxon>Pseudomonadati</taxon>
        <taxon>Bacteroidota</taxon>
        <taxon>Flavobacteriia</taxon>
        <taxon>Flavobacteriales</taxon>
        <taxon>Flavobacteriaceae</taxon>
        <taxon>Aquimarina</taxon>
    </lineage>
</organism>
<dbReference type="Pfam" id="PF00924">
    <property type="entry name" value="MS_channel_2nd"/>
    <property type="match status" value="1"/>
</dbReference>
<dbReference type="AlphaFoldDB" id="A0A936ZWJ8"/>
<proteinExistence type="inferred from homology"/>
<keyword evidence="3" id="KW-1003">Cell membrane</keyword>
<dbReference type="EMBL" id="JAERQJ010000001">
    <property type="protein sequence ID" value="MBL0682351.1"/>
    <property type="molecule type" value="Genomic_DNA"/>
</dbReference>
<evidence type="ECO:0000256" key="4">
    <source>
        <dbReference type="ARBA" id="ARBA00022692"/>
    </source>
</evidence>
<evidence type="ECO:0000256" key="2">
    <source>
        <dbReference type="ARBA" id="ARBA00008017"/>
    </source>
</evidence>
<keyword evidence="6 7" id="KW-0472">Membrane</keyword>